<accession>A0A8S9YTA8</accession>
<keyword evidence="3" id="KW-1185">Reference proteome</keyword>
<name>A0A8S9YTA8_9TREM</name>
<comment type="caution">
    <text evidence="2">The sequence shown here is derived from an EMBL/GenBank/DDBJ whole genome shotgun (WGS) entry which is preliminary data.</text>
</comment>
<gene>
    <name evidence="2" type="ORF">EG68_09436</name>
</gene>
<dbReference type="EMBL" id="JTDE01002975">
    <property type="protein sequence ID" value="KAF7256616.1"/>
    <property type="molecule type" value="Genomic_DNA"/>
</dbReference>
<dbReference type="Proteomes" id="UP000822476">
    <property type="component" value="Unassembled WGS sequence"/>
</dbReference>
<protein>
    <submittedName>
        <fullName evidence="2">Uncharacterized protein</fullName>
    </submittedName>
</protein>
<feature type="region of interest" description="Disordered" evidence="1">
    <location>
        <begin position="62"/>
        <end position="85"/>
    </location>
</feature>
<evidence type="ECO:0000313" key="2">
    <source>
        <dbReference type="EMBL" id="KAF7256616.1"/>
    </source>
</evidence>
<evidence type="ECO:0000313" key="3">
    <source>
        <dbReference type="Proteomes" id="UP000822476"/>
    </source>
</evidence>
<proteinExistence type="predicted"/>
<organism evidence="2 3">
    <name type="scientific">Paragonimus skrjabini miyazakii</name>
    <dbReference type="NCBI Taxonomy" id="59628"/>
    <lineage>
        <taxon>Eukaryota</taxon>
        <taxon>Metazoa</taxon>
        <taxon>Spiralia</taxon>
        <taxon>Lophotrochozoa</taxon>
        <taxon>Platyhelminthes</taxon>
        <taxon>Trematoda</taxon>
        <taxon>Digenea</taxon>
        <taxon>Plagiorchiida</taxon>
        <taxon>Troglotremata</taxon>
        <taxon>Troglotrematidae</taxon>
        <taxon>Paragonimus</taxon>
    </lineage>
</organism>
<reference evidence="2" key="1">
    <citation type="submission" date="2019-07" db="EMBL/GenBank/DDBJ databases">
        <title>Annotation for the trematode Paragonimus miyazaki's.</title>
        <authorList>
            <person name="Choi Y.-J."/>
        </authorList>
    </citation>
    <scope>NUCLEOTIDE SEQUENCE</scope>
    <source>
        <strain evidence="2">Japan</strain>
    </source>
</reference>
<dbReference type="OrthoDB" id="10389759at2759"/>
<evidence type="ECO:0000256" key="1">
    <source>
        <dbReference type="SAM" id="MobiDB-lite"/>
    </source>
</evidence>
<dbReference type="AlphaFoldDB" id="A0A8S9YTA8"/>
<sequence length="402" mass="47051">MLRVFARKWFVGHGASGIIRPAEEAGYQTDPVSGTLLLYSFDNQRHPPDTFTCLLSPELNSNDDINNKDKQNNTNSNVKYSNKHQKPSFVQSHHVLTDRRIPDYPPSRDYVSDAVEVHLELITHVSETEVPGCRHYPRVGYIQQCPEAFWSNITRRSNFPQGYYHYLNQRLQYDPTEHMIRSINQTAKSFCKTYRCTVNGVTIHAKESNEDYRSWINRKSTHTVPGNEVLNISVTLSFRAKQFEHIRGQRMRQLFEPSLGDGQDDYYWLALEHEPYALFNRLLLPYEMSWIRTSETTDAEKYRPVVCADKPVWKDVQRNKRSTKEYTSAWTLHWLLELFPDPLPPTWAYLIPWSGFTVIFQAAKGKHSEVNLIFDENESEYCSIKAECDNQEECMVRLVYNF</sequence>